<keyword evidence="12" id="KW-1185">Reference proteome</keyword>
<dbReference type="InterPro" id="IPR011009">
    <property type="entry name" value="Kinase-like_dom_sf"/>
</dbReference>
<evidence type="ECO:0000256" key="5">
    <source>
        <dbReference type="ARBA" id="ARBA00022777"/>
    </source>
</evidence>
<protein>
    <recommendedName>
        <fullName evidence="1">non-specific serine/threonine protein kinase</fullName>
        <ecNumber evidence="1">2.7.11.1</ecNumber>
    </recommendedName>
</protein>
<evidence type="ECO:0000259" key="10">
    <source>
        <dbReference type="PROSITE" id="PS50011"/>
    </source>
</evidence>
<comment type="catalytic activity">
    <reaction evidence="8">
        <text>L-seryl-[protein] + ATP = O-phospho-L-seryl-[protein] + ADP + H(+)</text>
        <dbReference type="Rhea" id="RHEA:17989"/>
        <dbReference type="Rhea" id="RHEA-COMP:9863"/>
        <dbReference type="Rhea" id="RHEA-COMP:11604"/>
        <dbReference type="ChEBI" id="CHEBI:15378"/>
        <dbReference type="ChEBI" id="CHEBI:29999"/>
        <dbReference type="ChEBI" id="CHEBI:30616"/>
        <dbReference type="ChEBI" id="CHEBI:83421"/>
        <dbReference type="ChEBI" id="CHEBI:456216"/>
        <dbReference type="EC" id="2.7.11.1"/>
    </reaction>
</comment>
<dbReference type="EC" id="2.7.11.1" evidence="1"/>
<keyword evidence="5" id="KW-0418">Kinase</keyword>
<dbReference type="OrthoDB" id="193931at2759"/>
<evidence type="ECO:0000256" key="8">
    <source>
        <dbReference type="ARBA" id="ARBA00048679"/>
    </source>
</evidence>
<dbReference type="Proteomes" id="UP001153076">
    <property type="component" value="Unassembled WGS sequence"/>
</dbReference>
<evidence type="ECO:0000313" key="11">
    <source>
        <dbReference type="EMBL" id="KAJ8451840.1"/>
    </source>
</evidence>
<dbReference type="Pfam" id="PF00069">
    <property type="entry name" value="Pkinase"/>
    <property type="match status" value="1"/>
</dbReference>
<dbReference type="GO" id="GO:0005524">
    <property type="term" value="F:ATP binding"/>
    <property type="evidence" value="ECO:0007669"/>
    <property type="project" value="UniProtKB-UniRule"/>
</dbReference>
<feature type="domain" description="Protein kinase" evidence="10">
    <location>
        <begin position="1"/>
        <end position="186"/>
    </location>
</feature>
<dbReference type="GO" id="GO:0006970">
    <property type="term" value="P:response to osmotic stress"/>
    <property type="evidence" value="ECO:0007669"/>
    <property type="project" value="UniProtKB-ARBA"/>
</dbReference>
<comment type="caution">
    <text evidence="11">The sequence shown here is derived from an EMBL/GenBank/DDBJ whole genome shotgun (WGS) entry which is preliminary data.</text>
</comment>
<evidence type="ECO:0000256" key="1">
    <source>
        <dbReference type="ARBA" id="ARBA00012513"/>
    </source>
</evidence>
<dbReference type="EMBL" id="JAKOGI010000007">
    <property type="protein sequence ID" value="KAJ8451840.1"/>
    <property type="molecule type" value="Genomic_DNA"/>
</dbReference>
<dbReference type="GO" id="GO:0004674">
    <property type="term" value="F:protein serine/threonine kinase activity"/>
    <property type="evidence" value="ECO:0007669"/>
    <property type="project" value="UniProtKB-KW"/>
</dbReference>
<evidence type="ECO:0000256" key="4">
    <source>
        <dbReference type="ARBA" id="ARBA00022741"/>
    </source>
</evidence>
<dbReference type="InterPro" id="IPR017441">
    <property type="entry name" value="Protein_kinase_ATP_BS"/>
</dbReference>
<dbReference type="InterPro" id="IPR000719">
    <property type="entry name" value="Prot_kinase_dom"/>
</dbReference>
<keyword evidence="3" id="KW-0808">Transferase</keyword>
<accession>A0A9Q1KZC1</accession>
<dbReference type="AlphaFoldDB" id="A0A9Q1KZC1"/>
<reference evidence="11" key="1">
    <citation type="submission" date="2022-04" db="EMBL/GenBank/DDBJ databases">
        <title>Carnegiea gigantea Genome sequencing and assembly v2.</title>
        <authorList>
            <person name="Copetti D."/>
            <person name="Sanderson M.J."/>
            <person name="Burquez A."/>
            <person name="Wojciechowski M.F."/>
        </authorList>
    </citation>
    <scope>NUCLEOTIDE SEQUENCE</scope>
    <source>
        <strain evidence="11">SGP5-SGP5p</strain>
        <tissue evidence="11">Aerial part</tissue>
    </source>
</reference>
<evidence type="ECO:0000256" key="7">
    <source>
        <dbReference type="ARBA" id="ARBA00047899"/>
    </source>
</evidence>
<evidence type="ECO:0000256" key="2">
    <source>
        <dbReference type="ARBA" id="ARBA00022527"/>
    </source>
</evidence>
<sequence length="267" mass="29459">MDRYEVIKDIGSGNFGVAKLVKDKSTGQLFACKYIERGPKVFLTPIHLAIVMEYASGGELFHRICTAGRFTEDESSVLHSQPKSTVGTPAYVAPEVLSRKAYDGKIADVWSCGVTLYVMLVGAYPFEDPTDPKNFTKTIGECKHLLSRTFVANPEKKRLLSIVGLRVVCVMKQRITIEEIKKHPWIVKNLPKGQEESLKAEDTNDSSQGEEEILGIIQEARKPATEGAAPLGVIDDMLVTSSNYLDDIELDADIDDVEMNGDFVCAV</sequence>
<keyword evidence="6 9" id="KW-0067">ATP-binding</keyword>
<dbReference type="Gene3D" id="1.10.510.10">
    <property type="entry name" value="Transferase(Phosphotransferase) domain 1"/>
    <property type="match status" value="2"/>
</dbReference>
<proteinExistence type="predicted"/>
<dbReference type="SMART" id="SM00220">
    <property type="entry name" value="S_TKc"/>
    <property type="match status" value="1"/>
</dbReference>
<dbReference type="PANTHER" id="PTHR24343:SF476">
    <property type="entry name" value="SERINE_THREONINE-PROTEIN KINASE SRK2C"/>
    <property type="match status" value="1"/>
</dbReference>
<keyword evidence="2" id="KW-0723">Serine/threonine-protein kinase</keyword>
<evidence type="ECO:0000256" key="3">
    <source>
        <dbReference type="ARBA" id="ARBA00022679"/>
    </source>
</evidence>
<gene>
    <name evidence="11" type="ORF">Cgig2_007323</name>
</gene>
<evidence type="ECO:0000256" key="6">
    <source>
        <dbReference type="ARBA" id="ARBA00022840"/>
    </source>
</evidence>
<organism evidence="11 12">
    <name type="scientific">Carnegiea gigantea</name>
    <dbReference type="NCBI Taxonomy" id="171969"/>
    <lineage>
        <taxon>Eukaryota</taxon>
        <taxon>Viridiplantae</taxon>
        <taxon>Streptophyta</taxon>
        <taxon>Embryophyta</taxon>
        <taxon>Tracheophyta</taxon>
        <taxon>Spermatophyta</taxon>
        <taxon>Magnoliopsida</taxon>
        <taxon>eudicotyledons</taxon>
        <taxon>Gunneridae</taxon>
        <taxon>Pentapetalae</taxon>
        <taxon>Caryophyllales</taxon>
        <taxon>Cactineae</taxon>
        <taxon>Cactaceae</taxon>
        <taxon>Cactoideae</taxon>
        <taxon>Echinocereeae</taxon>
        <taxon>Carnegiea</taxon>
    </lineage>
</organism>
<comment type="catalytic activity">
    <reaction evidence="7">
        <text>L-threonyl-[protein] + ATP = O-phospho-L-threonyl-[protein] + ADP + H(+)</text>
        <dbReference type="Rhea" id="RHEA:46608"/>
        <dbReference type="Rhea" id="RHEA-COMP:11060"/>
        <dbReference type="Rhea" id="RHEA-COMP:11605"/>
        <dbReference type="ChEBI" id="CHEBI:15378"/>
        <dbReference type="ChEBI" id="CHEBI:30013"/>
        <dbReference type="ChEBI" id="CHEBI:30616"/>
        <dbReference type="ChEBI" id="CHEBI:61977"/>
        <dbReference type="ChEBI" id="CHEBI:456216"/>
        <dbReference type="EC" id="2.7.11.1"/>
    </reaction>
</comment>
<evidence type="ECO:0000256" key="9">
    <source>
        <dbReference type="PROSITE-ProRule" id="PRU10141"/>
    </source>
</evidence>
<dbReference type="SUPFAM" id="SSF56112">
    <property type="entry name" value="Protein kinase-like (PK-like)"/>
    <property type="match status" value="1"/>
</dbReference>
<keyword evidence="4 9" id="KW-0547">Nucleotide-binding</keyword>
<name>A0A9Q1KZC1_9CARY</name>
<evidence type="ECO:0000313" key="12">
    <source>
        <dbReference type="Proteomes" id="UP001153076"/>
    </source>
</evidence>
<dbReference type="PROSITE" id="PS00107">
    <property type="entry name" value="PROTEIN_KINASE_ATP"/>
    <property type="match status" value="1"/>
</dbReference>
<dbReference type="PANTHER" id="PTHR24343">
    <property type="entry name" value="SERINE/THREONINE KINASE"/>
    <property type="match status" value="1"/>
</dbReference>
<dbReference type="PROSITE" id="PS50011">
    <property type="entry name" value="PROTEIN_KINASE_DOM"/>
    <property type="match status" value="1"/>
</dbReference>
<feature type="binding site" evidence="9">
    <location>
        <position position="33"/>
    </location>
    <ligand>
        <name>ATP</name>
        <dbReference type="ChEBI" id="CHEBI:30616"/>
    </ligand>
</feature>